<keyword evidence="2" id="KW-1185">Reference proteome</keyword>
<dbReference type="InterPro" id="IPR015424">
    <property type="entry name" value="PyrdxlP-dep_Trfase"/>
</dbReference>
<comment type="caution">
    <text evidence="1">The sequence shown here is derived from an EMBL/GenBank/DDBJ whole genome shotgun (WGS) entry which is preliminary data.</text>
</comment>
<dbReference type="Gene3D" id="3.90.1150.10">
    <property type="entry name" value="Aspartate Aminotransferase, domain 1"/>
    <property type="match status" value="1"/>
</dbReference>
<dbReference type="GO" id="GO:0008483">
    <property type="term" value="F:transaminase activity"/>
    <property type="evidence" value="ECO:0007669"/>
    <property type="project" value="UniProtKB-KW"/>
</dbReference>
<evidence type="ECO:0000313" key="2">
    <source>
        <dbReference type="Proteomes" id="UP000004324"/>
    </source>
</evidence>
<keyword evidence="1" id="KW-0032">Aminotransferase</keyword>
<dbReference type="InterPro" id="IPR015422">
    <property type="entry name" value="PyrdxlP-dep_Trfase_small"/>
</dbReference>
<name>I9L8N2_9FIRM</name>
<organism evidence="1 2">
    <name type="scientific">Pelosinus fermentans B4</name>
    <dbReference type="NCBI Taxonomy" id="1149862"/>
    <lineage>
        <taxon>Bacteria</taxon>
        <taxon>Bacillati</taxon>
        <taxon>Bacillota</taxon>
        <taxon>Negativicutes</taxon>
        <taxon>Selenomonadales</taxon>
        <taxon>Sporomusaceae</taxon>
        <taxon>Pelosinus</taxon>
    </lineage>
</organism>
<dbReference type="AlphaFoldDB" id="I9L8N2"/>
<dbReference type="EMBL" id="AKVJ01000055">
    <property type="protein sequence ID" value="EIW16641.1"/>
    <property type="molecule type" value="Genomic_DNA"/>
</dbReference>
<evidence type="ECO:0000313" key="1">
    <source>
        <dbReference type="EMBL" id="EIW16641.1"/>
    </source>
</evidence>
<dbReference type="RefSeq" id="WP_007936888.1">
    <property type="nucleotide sequence ID" value="NZ_AKVJ01000055.1"/>
</dbReference>
<dbReference type="SUPFAM" id="SSF53383">
    <property type="entry name" value="PLP-dependent transferases"/>
    <property type="match status" value="1"/>
</dbReference>
<protein>
    <submittedName>
        <fullName evidence="1">Aspartate/tyrosine/aromatic aminotransferase</fullName>
    </submittedName>
</protein>
<reference evidence="1 2" key="1">
    <citation type="journal article" date="2012" name="J. Bacteriol.">
        <title>Draft Genome Sequences for Two Metal-Reducing Pelosinus fermentans Strains Isolated from a Cr(VI)-Contaminated Site and for Type Strain R7.</title>
        <authorList>
            <person name="Brown S.D."/>
            <person name="Podar M."/>
            <person name="Klingeman D.M."/>
            <person name="Johnson C.M."/>
            <person name="Yang Z.K."/>
            <person name="Utturkar S.M."/>
            <person name="Land M.L."/>
            <person name="Mosher J.J."/>
            <person name="Hurt R.A.Jr."/>
            <person name="Phelps T.J."/>
            <person name="Palumbo A.V."/>
            <person name="Arkin A.P."/>
            <person name="Hazen T.C."/>
            <person name="Elias D.A."/>
        </authorList>
    </citation>
    <scope>NUCLEOTIDE SEQUENCE [LARGE SCALE GENOMIC DNA]</scope>
    <source>
        <strain evidence="1 2">B4</strain>
    </source>
</reference>
<dbReference type="PATRIC" id="fig|1149862.3.peg.3646"/>
<dbReference type="Proteomes" id="UP000004324">
    <property type="component" value="Unassembled WGS sequence"/>
</dbReference>
<gene>
    <name evidence="1" type="ORF">FB4_0661</name>
</gene>
<proteinExistence type="predicted"/>
<accession>I9L8N2</accession>
<sequence>MHECKGYYTFQHPPFFDIAAEMKGVISLGVGEPDFTTLWHTAYISNNGLLEFHEEIARILYQDYRVTYILKKILVAVSVSEALDIAM</sequence>
<keyword evidence="1" id="KW-0808">Transferase</keyword>